<dbReference type="Gene3D" id="3.40.50.2300">
    <property type="match status" value="2"/>
</dbReference>
<dbReference type="PANTHER" id="PTHR30146">
    <property type="entry name" value="LACI-RELATED TRANSCRIPTIONAL REPRESSOR"/>
    <property type="match status" value="1"/>
</dbReference>
<keyword evidence="3" id="KW-0804">Transcription</keyword>
<reference evidence="5 6" key="1">
    <citation type="submission" date="2020-02" db="EMBL/GenBank/DDBJ databases">
        <title>The WGS of Modestobacter muralis DSM 100205.</title>
        <authorList>
            <person name="Jiang Z."/>
        </authorList>
    </citation>
    <scope>NUCLEOTIDE SEQUENCE [LARGE SCALE GENOMIC DNA]</scope>
    <source>
        <strain evidence="5 6">DSM 100205</strain>
    </source>
</reference>
<evidence type="ECO:0000256" key="1">
    <source>
        <dbReference type="ARBA" id="ARBA00023015"/>
    </source>
</evidence>
<dbReference type="InterPro" id="IPR046335">
    <property type="entry name" value="LacI/GalR-like_sensor"/>
</dbReference>
<dbReference type="Proteomes" id="UP000471152">
    <property type="component" value="Unassembled WGS sequence"/>
</dbReference>
<dbReference type="CDD" id="cd01392">
    <property type="entry name" value="HTH_LacI"/>
    <property type="match status" value="1"/>
</dbReference>
<evidence type="ECO:0000256" key="2">
    <source>
        <dbReference type="ARBA" id="ARBA00023125"/>
    </source>
</evidence>
<sequence length="328" mass="34631">MPRVTSADVARESGVSRTTVSYVLNDTTGTVISEQTRRRVREAADRLGYAPSVAARTLRSGRSDLVLCAVPDWPVGPVVDALLDHLSRELADRGLSVLVHHSRGQRPLTDLWRAVTPRAVVGFTSFTDEEEAGMRRAGIQVVATVLDEEPRRPGAFSVGQTQVGRLQAQHLAGAGHRVIGYASTSDPRLAAFAVPRLAGVREECRRLGLPAPRVHSVEVSAESGRTAVRALREEPGPVTAIAAYNDEVALAVLSGARAEGLQVPGDVAVIGVDDVAAARLAAPPLTTVSQSAAVQARFLSDSVIAALDGRPAPAHPTDVLQLVVRESA</sequence>
<gene>
    <name evidence="5" type="ORF">G3R41_09310</name>
</gene>
<dbReference type="EMBL" id="JAAGWB010000020">
    <property type="protein sequence ID" value="NEN51133.1"/>
    <property type="molecule type" value="Genomic_DNA"/>
</dbReference>
<dbReference type="InterPro" id="IPR028082">
    <property type="entry name" value="Peripla_BP_I"/>
</dbReference>
<organism evidence="5 6">
    <name type="scientific">Modestobacter muralis</name>
    <dbReference type="NCBI Taxonomy" id="1608614"/>
    <lineage>
        <taxon>Bacteria</taxon>
        <taxon>Bacillati</taxon>
        <taxon>Actinomycetota</taxon>
        <taxon>Actinomycetes</taxon>
        <taxon>Geodermatophilales</taxon>
        <taxon>Geodermatophilaceae</taxon>
        <taxon>Modestobacter</taxon>
    </lineage>
</organism>
<proteinExistence type="predicted"/>
<comment type="caution">
    <text evidence="5">The sequence shown here is derived from an EMBL/GenBank/DDBJ whole genome shotgun (WGS) entry which is preliminary data.</text>
</comment>
<feature type="domain" description="HTH lacI-type" evidence="4">
    <location>
        <begin position="4"/>
        <end position="60"/>
    </location>
</feature>
<name>A0A6P0H7L2_9ACTN</name>
<protein>
    <submittedName>
        <fullName evidence="5">LacI family transcriptional regulator</fullName>
    </submittedName>
</protein>
<accession>A0A6P0H7L2</accession>
<dbReference type="SMART" id="SM00354">
    <property type="entry name" value="HTH_LACI"/>
    <property type="match status" value="1"/>
</dbReference>
<evidence type="ECO:0000259" key="4">
    <source>
        <dbReference type="PROSITE" id="PS50932"/>
    </source>
</evidence>
<evidence type="ECO:0000256" key="3">
    <source>
        <dbReference type="ARBA" id="ARBA00023163"/>
    </source>
</evidence>
<keyword evidence="1" id="KW-0805">Transcription regulation</keyword>
<dbReference type="GO" id="GO:0003700">
    <property type="term" value="F:DNA-binding transcription factor activity"/>
    <property type="evidence" value="ECO:0007669"/>
    <property type="project" value="TreeGrafter"/>
</dbReference>
<dbReference type="GO" id="GO:0000976">
    <property type="term" value="F:transcription cis-regulatory region binding"/>
    <property type="evidence" value="ECO:0007669"/>
    <property type="project" value="TreeGrafter"/>
</dbReference>
<dbReference type="PROSITE" id="PS50932">
    <property type="entry name" value="HTH_LACI_2"/>
    <property type="match status" value="1"/>
</dbReference>
<evidence type="ECO:0000313" key="6">
    <source>
        <dbReference type="Proteomes" id="UP000471152"/>
    </source>
</evidence>
<evidence type="ECO:0000313" key="5">
    <source>
        <dbReference type="EMBL" id="NEN51133.1"/>
    </source>
</evidence>
<dbReference type="InterPro" id="IPR000843">
    <property type="entry name" value="HTH_LacI"/>
</dbReference>
<dbReference type="Pfam" id="PF13377">
    <property type="entry name" value="Peripla_BP_3"/>
    <property type="match status" value="1"/>
</dbReference>
<dbReference type="AlphaFoldDB" id="A0A6P0H7L2"/>
<dbReference type="Gene3D" id="1.10.260.40">
    <property type="entry name" value="lambda repressor-like DNA-binding domains"/>
    <property type="match status" value="1"/>
</dbReference>
<keyword evidence="2" id="KW-0238">DNA-binding</keyword>
<dbReference type="InterPro" id="IPR010982">
    <property type="entry name" value="Lambda_DNA-bd_dom_sf"/>
</dbReference>
<dbReference type="Pfam" id="PF00356">
    <property type="entry name" value="LacI"/>
    <property type="match status" value="1"/>
</dbReference>
<dbReference type="PANTHER" id="PTHR30146:SF153">
    <property type="entry name" value="LACTOSE OPERON REPRESSOR"/>
    <property type="match status" value="1"/>
</dbReference>
<dbReference type="SUPFAM" id="SSF53822">
    <property type="entry name" value="Periplasmic binding protein-like I"/>
    <property type="match status" value="1"/>
</dbReference>
<dbReference type="SUPFAM" id="SSF47413">
    <property type="entry name" value="lambda repressor-like DNA-binding domains"/>
    <property type="match status" value="1"/>
</dbReference>